<dbReference type="eggNOG" id="COG3547">
    <property type="taxonomic scope" value="Bacteria"/>
</dbReference>
<sequence>MVMQSLKHIQGKNGSYWNRLMRNPEADRYCIVAVDAAKYVNAAMICTIYGDILKGPFEFDGSRTGFQVLQTAIKETREAYQLTDVILGIETTAHYYEDLVRVCMAQGYLVRILNAATTAKERETVLNYTKTDRVDLMAIIQSILHGRGATGLKKHQEFETLQTLTRAKRRLVNDRSRCINHLRLYSDHIFKEFQGKNERIDGKNQVVKIFDQFDSKSSLYLMRHHPHPEDLLSLGPVGLRKLSIQHNLKLREATIERLLSYARTSISKPKKDLYSELLLLRLKLDEYELLNRQVEELNEEIEALLLQTDGGILLSIPGVGVTIAAELTAEMGNLENFTSAGQLIKMAGTNPIVKQSGGKQASHYRISKQGRAPFRDIVYQLGKSTAQKNPEMNVHYQRLKDRGKMTGQAYIAIGNRMLRIAYAMRKKQILYQSQQPDYILQKVIAGKLRNKKKQALFYHRFVLSEPV</sequence>
<dbReference type="InterPro" id="IPR002525">
    <property type="entry name" value="Transp_IS110-like_N"/>
</dbReference>
<organism evidence="4 5">
    <name type="scientific">Sporosarcina newyorkensis 2681</name>
    <dbReference type="NCBI Taxonomy" id="1027292"/>
    <lineage>
        <taxon>Bacteria</taxon>
        <taxon>Bacillati</taxon>
        <taxon>Bacillota</taxon>
        <taxon>Bacilli</taxon>
        <taxon>Bacillales</taxon>
        <taxon>Caryophanaceae</taxon>
        <taxon>Sporosarcina</taxon>
    </lineage>
</organism>
<dbReference type="HOGENOM" id="CLU_036902_4_8_9"/>
<feature type="domain" description="Transposase IS110-like N-terminal" evidence="2">
    <location>
        <begin position="32"/>
        <end position="184"/>
    </location>
</feature>
<feature type="coiled-coil region" evidence="1">
    <location>
        <begin position="280"/>
        <end position="307"/>
    </location>
</feature>
<dbReference type="NCBIfam" id="NF033542">
    <property type="entry name" value="transpos_IS110"/>
    <property type="match status" value="1"/>
</dbReference>
<proteinExistence type="predicted"/>
<evidence type="ECO:0000256" key="1">
    <source>
        <dbReference type="SAM" id="Coils"/>
    </source>
</evidence>
<evidence type="ECO:0000313" key="4">
    <source>
        <dbReference type="EMBL" id="EGQ20296.1"/>
    </source>
</evidence>
<gene>
    <name evidence="4" type="ORF">HMPREF9372_3553</name>
</gene>
<dbReference type="InterPro" id="IPR047650">
    <property type="entry name" value="Transpos_IS110"/>
</dbReference>
<reference evidence="4 5" key="1">
    <citation type="submission" date="2011-04" db="EMBL/GenBank/DDBJ databases">
        <authorList>
            <person name="Muzny D."/>
            <person name="Qin X."/>
            <person name="Deng J."/>
            <person name="Jiang H."/>
            <person name="Liu Y."/>
            <person name="Qu J."/>
            <person name="Song X.-Z."/>
            <person name="Zhang L."/>
            <person name="Thornton R."/>
            <person name="Coyle M."/>
            <person name="Francisco L."/>
            <person name="Jackson L."/>
            <person name="Javaid M."/>
            <person name="Korchina V."/>
            <person name="Kovar C."/>
            <person name="Mata R."/>
            <person name="Mathew T."/>
            <person name="Ngo R."/>
            <person name="Nguyen L."/>
            <person name="Nguyen N."/>
            <person name="Okwuonu G."/>
            <person name="Ongeri F."/>
            <person name="Pham C."/>
            <person name="Simmons D."/>
            <person name="Wilczek-Boney K."/>
            <person name="Hale W."/>
            <person name="Jakkamsetti A."/>
            <person name="Pham P."/>
            <person name="Ruth R."/>
            <person name="San Lucas F."/>
            <person name="Warren J."/>
            <person name="Zhang J."/>
            <person name="Zhao Z."/>
            <person name="Zhou C."/>
            <person name="Zhu D."/>
            <person name="Lee S."/>
            <person name="Bess C."/>
            <person name="Blankenburg K."/>
            <person name="Forbes L."/>
            <person name="Fu Q."/>
            <person name="Gubbala S."/>
            <person name="Hirani K."/>
            <person name="Jayaseelan J.C."/>
            <person name="Lara F."/>
            <person name="Munidasa M."/>
            <person name="Palculict T."/>
            <person name="Patil S."/>
            <person name="Pu L.-L."/>
            <person name="Saada N."/>
            <person name="Tang L."/>
            <person name="Weissenberger G."/>
            <person name="Zhu Y."/>
            <person name="Hemphill L."/>
            <person name="Shang Y."/>
            <person name="Youmans B."/>
            <person name="Ayvaz T."/>
            <person name="Ross M."/>
            <person name="Santibanez J."/>
            <person name="Aqrawi P."/>
            <person name="Gross S."/>
            <person name="Joshi V."/>
            <person name="Fowler G."/>
            <person name="Nazareth L."/>
            <person name="Reid J."/>
            <person name="Worley K."/>
            <person name="Petrosino J."/>
            <person name="Highlander S."/>
            <person name="Gibbs R."/>
        </authorList>
    </citation>
    <scope>NUCLEOTIDE SEQUENCE [LARGE SCALE GENOMIC DNA]</scope>
    <source>
        <strain evidence="4 5">2681</strain>
    </source>
</reference>
<evidence type="ECO:0000259" key="3">
    <source>
        <dbReference type="Pfam" id="PF02371"/>
    </source>
</evidence>
<feature type="domain" description="Transposase IS116/IS110/IS902 C-terminal" evidence="3">
    <location>
        <begin position="312"/>
        <end position="397"/>
    </location>
</feature>
<dbReference type="RefSeq" id="WP_009498244.1">
    <property type="nucleotide sequence ID" value="NZ_GL982998.1"/>
</dbReference>
<dbReference type="AlphaFoldDB" id="F9DXM2"/>
<dbReference type="EMBL" id="AFPZ01000113">
    <property type="protein sequence ID" value="EGQ20296.1"/>
    <property type="molecule type" value="Genomic_DNA"/>
</dbReference>
<dbReference type="GO" id="GO:0004803">
    <property type="term" value="F:transposase activity"/>
    <property type="evidence" value="ECO:0007669"/>
    <property type="project" value="InterPro"/>
</dbReference>
<dbReference type="Proteomes" id="UP000005316">
    <property type="component" value="Unassembled WGS sequence"/>
</dbReference>
<evidence type="ECO:0000259" key="2">
    <source>
        <dbReference type="Pfam" id="PF01548"/>
    </source>
</evidence>
<protein>
    <submittedName>
        <fullName evidence="4">ISChy2 transposase</fullName>
    </submittedName>
</protein>
<comment type="caution">
    <text evidence="4">The sequence shown here is derived from an EMBL/GenBank/DDBJ whole genome shotgun (WGS) entry which is preliminary data.</text>
</comment>
<name>F9DXM2_9BACL</name>
<dbReference type="PANTHER" id="PTHR33055:SF13">
    <property type="entry name" value="TRANSPOSASE"/>
    <property type="match status" value="1"/>
</dbReference>
<dbReference type="Pfam" id="PF01548">
    <property type="entry name" value="DEDD_Tnp_IS110"/>
    <property type="match status" value="1"/>
</dbReference>
<dbReference type="GO" id="GO:0003677">
    <property type="term" value="F:DNA binding"/>
    <property type="evidence" value="ECO:0007669"/>
    <property type="project" value="InterPro"/>
</dbReference>
<evidence type="ECO:0000313" key="5">
    <source>
        <dbReference type="Proteomes" id="UP000005316"/>
    </source>
</evidence>
<dbReference type="OrthoDB" id="9790935at2"/>
<dbReference type="Pfam" id="PF02371">
    <property type="entry name" value="Transposase_20"/>
    <property type="match status" value="1"/>
</dbReference>
<accession>F9DXM2</accession>
<dbReference type="GO" id="GO:0006313">
    <property type="term" value="P:DNA transposition"/>
    <property type="evidence" value="ECO:0007669"/>
    <property type="project" value="InterPro"/>
</dbReference>
<dbReference type="InterPro" id="IPR003346">
    <property type="entry name" value="Transposase_20"/>
</dbReference>
<keyword evidence="1" id="KW-0175">Coiled coil</keyword>
<dbReference type="PANTHER" id="PTHR33055">
    <property type="entry name" value="TRANSPOSASE FOR INSERTION SEQUENCE ELEMENT IS1111A"/>
    <property type="match status" value="1"/>
</dbReference>